<feature type="transmembrane region" description="Helical" evidence="1">
    <location>
        <begin position="97"/>
        <end position="119"/>
    </location>
</feature>
<evidence type="ECO:0000313" key="3">
    <source>
        <dbReference type="Proteomes" id="UP001199916"/>
    </source>
</evidence>
<dbReference type="EMBL" id="JAJNBZ010000082">
    <property type="protein sequence ID" value="MCE5173746.1"/>
    <property type="molecule type" value="Genomic_DNA"/>
</dbReference>
<keyword evidence="1" id="KW-1133">Transmembrane helix</keyword>
<evidence type="ECO:0000256" key="1">
    <source>
        <dbReference type="SAM" id="Phobius"/>
    </source>
</evidence>
<keyword evidence="3" id="KW-1185">Reference proteome</keyword>
<sequence>MFKKIYGFTVLNLKILLSEKVVFLWTVALPVIITLFFQKSTTDSLSIYDSKIWYMKWFWCYIIIASFVNGIGLQLARMREYGLLKTYVLISGSKSPFVIATILTQIIFSLLSLSLYNLIVGLYFHVFSFDLIVQSFLLICLSIPFGLFTLLLTVLPLKIGNLGTVINIILYPLFILAFRDEHLSSAWNILNPFSFVYQMNKAISFGTVHFSLIAVGFLYLLVGALSFKKMNLISYVQR</sequence>
<feature type="transmembrane region" description="Helical" evidence="1">
    <location>
        <begin position="159"/>
        <end position="178"/>
    </location>
</feature>
<evidence type="ECO:0000313" key="2">
    <source>
        <dbReference type="EMBL" id="MCE5173746.1"/>
    </source>
</evidence>
<evidence type="ECO:0008006" key="4">
    <source>
        <dbReference type="Google" id="ProtNLM"/>
    </source>
</evidence>
<reference evidence="2 3" key="1">
    <citation type="submission" date="2021-11" db="EMBL/GenBank/DDBJ databases">
        <title>Draft genome sequence of Paenibacillus profundus YoMME, a new Gram-positive bacteria with exoelectrogenic properties.</title>
        <authorList>
            <person name="Hubenova Y."/>
            <person name="Hubenova E."/>
            <person name="Manasiev Y."/>
            <person name="Peykov S."/>
            <person name="Mitov M."/>
        </authorList>
    </citation>
    <scope>NUCLEOTIDE SEQUENCE [LARGE SCALE GENOMIC DNA]</scope>
    <source>
        <strain evidence="2 3">YoMME</strain>
    </source>
</reference>
<keyword evidence="1" id="KW-0472">Membrane</keyword>
<feature type="transmembrane region" description="Helical" evidence="1">
    <location>
        <begin position="131"/>
        <end position="152"/>
    </location>
</feature>
<dbReference type="Proteomes" id="UP001199916">
    <property type="component" value="Unassembled WGS sequence"/>
</dbReference>
<feature type="transmembrane region" description="Helical" evidence="1">
    <location>
        <begin position="21"/>
        <end position="38"/>
    </location>
</feature>
<comment type="caution">
    <text evidence="2">The sequence shown here is derived from an EMBL/GenBank/DDBJ whole genome shotgun (WGS) entry which is preliminary data.</text>
</comment>
<dbReference type="RefSeq" id="WP_233699635.1">
    <property type="nucleotide sequence ID" value="NZ_JAJNBZ010000082.1"/>
</dbReference>
<proteinExistence type="predicted"/>
<feature type="transmembrane region" description="Helical" evidence="1">
    <location>
        <begin position="202"/>
        <end position="222"/>
    </location>
</feature>
<name>A0ABS8YPK7_9BACL</name>
<accession>A0ABS8YPK7</accession>
<feature type="transmembrane region" description="Helical" evidence="1">
    <location>
        <begin position="58"/>
        <end position="76"/>
    </location>
</feature>
<organism evidence="2 3">
    <name type="scientific">Paenibacillus profundus</name>
    <dbReference type="NCBI Taxonomy" id="1173085"/>
    <lineage>
        <taxon>Bacteria</taxon>
        <taxon>Bacillati</taxon>
        <taxon>Bacillota</taxon>
        <taxon>Bacilli</taxon>
        <taxon>Bacillales</taxon>
        <taxon>Paenibacillaceae</taxon>
        <taxon>Paenibacillus</taxon>
    </lineage>
</organism>
<protein>
    <recommendedName>
        <fullName evidence="4">ABC-2 type transporter domain-containing protein</fullName>
    </recommendedName>
</protein>
<keyword evidence="1" id="KW-0812">Transmembrane</keyword>
<gene>
    <name evidence="2" type="ORF">LQV63_31500</name>
</gene>